<reference evidence="4" key="3">
    <citation type="submission" date="2025-09" db="UniProtKB">
        <authorList>
            <consortium name="Ensembl"/>
        </authorList>
    </citation>
    <scope>IDENTIFICATION</scope>
</reference>
<keyword evidence="5" id="KW-1185">Reference proteome</keyword>
<dbReference type="Pfam" id="PF00047">
    <property type="entry name" value="ig"/>
    <property type="match status" value="1"/>
</dbReference>
<evidence type="ECO:0000313" key="4">
    <source>
        <dbReference type="Ensembl" id="ENSNFUP00015003478.1"/>
    </source>
</evidence>
<dbReference type="PROSITE" id="PS50835">
    <property type="entry name" value="IG_LIKE"/>
    <property type="match status" value="2"/>
</dbReference>
<dbReference type="AlphaFoldDB" id="A0A8C6NIE5"/>
<feature type="transmembrane region" description="Helical" evidence="2">
    <location>
        <begin position="441"/>
        <end position="465"/>
    </location>
</feature>
<proteinExistence type="predicted"/>
<keyword evidence="2" id="KW-0812">Transmembrane</keyword>
<evidence type="ECO:0000313" key="5">
    <source>
        <dbReference type="Proteomes" id="UP000694548"/>
    </source>
</evidence>
<dbReference type="GeneTree" id="ENSGT00390000001745"/>
<evidence type="ECO:0000256" key="1">
    <source>
        <dbReference type="ARBA" id="ARBA00023319"/>
    </source>
</evidence>
<dbReference type="Proteomes" id="UP000694548">
    <property type="component" value="Chromosome sgr05"/>
</dbReference>
<dbReference type="SUPFAM" id="SSF48726">
    <property type="entry name" value="Immunoglobulin"/>
    <property type="match status" value="3"/>
</dbReference>
<reference evidence="4" key="2">
    <citation type="submission" date="2025-08" db="UniProtKB">
        <authorList>
            <consortium name="Ensembl"/>
        </authorList>
    </citation>
    <scope>IDENTIFICATION</scope>
</reference>
<feature type="transmembrane region" description="Helical" evidence="2">
    <location>
        <begin position="12"/>
        <end position="31"/>
    </location>
</feature>
<dbReference type="InterPro" id="IPR007110">
    <property type="entry name" value="Ig-like_dom"/>
</dbReference>
<protein>
    <recommendedName>
        <fullName evidence="3">Ig-like domain-containing protein</fullName>
    </recommendedName>
</protein>
<keyword evidence="2" id="KW-0472">Membrane</keyword>
<feature type="domain" description="Ig-like" evidence="3">
    <location>
        <begin position="150"/>
        <end position="233"/>
    </location>
</feature>
<dbReference type="Ensembl" id="ENSNFUT00015003688.1">
    <property type="protein sequence ID" value="ENSNFUP00015003478.1"/>
    <property type="gene ID" value="ENSNFUG00015001760.1"/>
</dbReference>
<dbReference type="PANTHER" id="PTHR11422:SF0">
    <property type="entry name" value="T-CELL SURFACE GLYCOPROTEIN CD4"/>
    <property type="match status" value="1"/>
</dbReference>
<dbReference type="InterPro" id="IPR003599">
    <property type="entry name" value="Ig_sub"/>
</dbReference>
<name>A0A8C6NIE5_NOTFU</name>
<keyword evidence="1" id="KW-0393">Immunoglobulin domain</keyword>
<sequence>NNLLVNNNCNVNKCTICLLIVMYVFFYLCFYSSGTKMKTLIQFVFCLITVLKMTGAVEIIYAQVGQTVALNAKQASVNSYFYWTFGLQDGPQVAWMNPHGGKQFASEEIWKNKLSMPLNSLTITNIQEENFGDFFCKVTKITKVISVTHFRVVKVSVDVTVPSPVMPGERVTLTCKTSQEPPKIFWIGPLGEKMTTNQGTYTMTAESQHSGEWTCVVDQTNKFTILVAVADISAPTYQYTSINSPFKVPVSIKPTNFVQQIIQKIKKIEWHFVPKASSSQSQETLFRISGNDQMREELDQRNMEFKNFTKEGEVSLYKEKAEVEDRGNYNCSVTLRNGFMMSSTVQVEVLQILPSPGVELISGHQLNLSCSIGAPLLPGLHVKWFHPKKSTLLNADPPSDHLIIPKVSTDDSGTWRCALLQNDTQLTSAEITLKIDPLLSAWMVVTICSAAVILILLLVVGFVLCQRRRQRSRHIRHRLCQCKHPKPKGFYKT</sequence>
<dbReference type="InterPro" id="IPR036179">
    <property type="entry name" value="Ig-like_dom_sf"/>
</dbReference>
<evidence type="ECO:0000256" key="2">
    <source>
        <dbReference type="SAM" id="Phobius"/>
    </source>
</evidence>
<reference evidence="4" key="1">
    <citation type="submission" date="2014-08" db="EMBL/GenBank/DDBJ databases">
        <authorList>
            <person name="Senf B."/>
            <person name="Petzold A."/>
            <person name="Downie B.R."/>
            <person name="Koch P."/>
            <person name="Platzer M."/>
        </authorList>
    </citation>
    <scope>NUCLEOTIDE SEQUENCE [LARGE SCALE GENOMIC DNA]</scope>
    <source>
        <strain evidence="4">GRZ</strain>
    </source>
</reference>
<dbReference type="InterPro" id="IPR013151">
    <property type="entry name" value="Immunoglobulin_dom"/>
</dbReference>
<evidence type="ECO:0000259" key="3">
    <source>
        <dbReference type="PROSITE" id="PS50835"/>
    </source>
</evidence>
<dbReference type="Gene3D" id="2.60.40.10">
    <property type="entry name" value="Immunoglobulins"/>
    <property type="match status" value="4"/>
</dbReference>
<feature type="domain" description="Ig-like" evidence="3">
    <location>
        <begin position="348"/>
        <end position="432"/>
    </location>
</feature>
<dbReference type="SMART" id="SM00409">
    <property type="entry name" value="IG"/>
    <property type="match status" value="3"/>
</dbReference>
<feature type="transmembrane region" description="Helical" evidence="2">
    <location>
        <begin position="43"/>
        <end position="64"/>
    </location>
</feature>
<organism evidence="4 5">
    <name type="scientific">Nothobranchius furzeri</name>
    <name type="common">Turquoise killifish</name>
    <dbReference type="NCBI Taxonomy" id="105023"/>
    <lineage>
        <taxon>Eukaryota</taxon>
        <taxon>Metazoa</taxon>
        <taxon>Chordata</taxon>
        <taxon>Craniata</taxon>
        <taxon>Vertebrata</taxon>
        <taxon>Euteleostomi</taxon>
        <taxon>Actinopterygii</taxon>
        <taxon>Neopterygii</taxon>
        <taxon>Teleostei</taxon>
        <taxon>Neoteleostei</taxon>
        <taxon>Acanthomorphata</taxon>
        <taxon>Ovalentaria</taxon>
        <taxon>Atherinomorphae</taxon>
        <taxon>Cyprinodontiformes</taxon>
        <taxon>Nothobranchiidae</taxon>
        <taxon>Nothobranchius</taxon>
    </lineage>
</organism>
<dbReference type="InterPro" id="IPR013783">
    <property type="entry name" value="Ig-like_fold"/>
</dbReference>
<keyword evidence="2" id="KW-1133">Transmembrane helix</keyword>
<gene>
    <name evidence="4" type="primary">cd4-1</name>
</gene>
<dbReference type="PANTHER" id="PTHR11422">
    <property type="entry name" value="T-CELL SURFACE GLYCOPROTEIN CD4"/>
    <property type="match status" value="1"/>
</dbReference>
<accession>A0A8C6NIE5</accession>